<comment type="caution">
    <text evidence="1">The sequence shown here is derived from an EMBL/GenBank/DDBJ whole genome shotgun (WGS) entry which is preliminary data.</text>
</comment>
<protein>
    <submittedName>
        <fullName evidence="1">Uncharacterized protein</fullName>
    </submittedName>
</protein>
<dbReference type="Proteomes" id="UP000784294">
    <property type="component" value="Unassembled WGS sequence"/>
</dbReference>
<gene>
    <name evidence="1" type="ORF">PXEA_LOCUS34778</name>
</gene>
<proteinExistence type="predicted"/>
<evidence type="ECO:0000313" key="2">
    <source>
        <dbReference type="Proteomes" id="UP000784294"/>
    </source>
</evidence>
<name>A0A448XNZ7_9PLAT</name>
<dbReference type="EMBL" id="CAAALY010268874">
    <property type="protein sequence ID" value="VEL41338.1"/>
    <property type="molecule type" value="Genomic_DNA"/>
</dbReference>
<accession>A0A448XNZ7</accession>
<organism evidence="1 2">
    <name type="scientific">Protopolystoma xenopodis</name>
    <dbReference type="NCBI Taxonomy" id="117903"/>
    <lineage>
        <taxon>Eukaryota</taxon>
        <taxon>Metazoa</taxon>
        <taxon>Spiralia</taxon>
        <taxon>Lophotrochozoa</taxon>
        <taxon>Platyhelminthes</taxon>
        <taxon>Monogenea</taxon>
        <taxon>Polyopisthocotylea</taxon>
        <taxon>Polystomatidea</taxon>
        <taxon>Polystomatidae</taxon>
        <taxon>Protopolystoma</taxon>
    </lineage>
</organism>
<evidence type="ECO:0000313" key="1">
    <source>
        <dbReference type="EMBL" id="VEL41338.1"/>
    </source>
</evidence>
<dbReference type="AlphaFoldDB" id="A0A448XNZ7"/>
<sequence>MMSVGLCGLLFCKRLSVTRIAPPLTLRPWKQRKHGNKTDILTPFRYQTTEKLKLCEHTGRDAPPPAHQTTSTFTTLLFPDGRVGLLCSHFFLSCNKQVTSSAVHICLIADALPRFLYTPIYDLTPRLPGLRVLSGVVTSPF</sequence>
<reference evidence="1" key="1">
    <citation type="submission" date="2018-11" db="EMBL/GenBank/DDBJ databases">
        <authorList>
            <consortium name="Pathogen Informatics"/>
        </authorList>
    </citation>
    <scope>NUCLEOTIDE SEQUENCE</scope>
</reference>
<keyword evidence="2" id="KW-1185">Reference proteome</keyword>